<dbReference type="Pfam" id="PF01209">
    <property type="entry name" value="Ubie_methyltran"/>
    <property type="match status" value="1"/>
</dbReference>
<comment type="caution">
    <text evidence="6">Lacks conserved residue(s) required for the propagation of feature annotation.</text>
</comment>
<evidence type="ECO:0000256" key="1">
    <source>
        <dbReference type="ARBA" id="ARBA00022428"/>
    </source>
</evidence>
<feature type="binding site" evidence="6">
    <location>
        <position position="79"/>
    </location>
    <ligand>
        <name>S-adenosyl-L-methionine</name>
        <dbReference type="ChEBI" id="CHEBI:59789"/>
    </ligand>
</feature>
<dbReference type="PANTHER" id="PTHR43591:SF24">
    <property type="entry name" value="2-METHOXY-6-POLYPRENYL-1,4-BENZOQUINOL METHYLASE, MITOCHONDRIAL"/>
    <property type="match status" value="1"/>
</dbReference>
<keyword evidence="1 6" id="KW-0474">Menaquinone biosynthesis</keyword>
<gene>
    <name evidence="6" type="primary">menG</name>
    <name evidence="7" type="ORF">SAMN04488053_101638</name>
</gene>
<keyword evidence="2 6" id="KW-0489">Methyltransferase</keyword>
<name>A0A1H0AVJ2_9BACI</name>
<accession>A0A1H0AVJ2</accession>
<evidence type="ECO:0000256" key="5">
    <source>
        <dbReference type="ARBA" id="ARBA00059758"/>
    </source>
</evidence>
<evidence type="ECO:0000313" key="7">
    <source>
        <dbReference type="EMBL" id="SDN37508.1"/>
    </source>
</evidence>
<evidence type="ECO:0000256" key="3">
    <source>
        <dbReference type="ARBA" id="ARBA00022679"/>
    </source>
</evidence>
<dbReference type="EC" id="2.1.1.163" evidence="6"/>
<dbReference type="HAMAP" id="MF_01813">
    <property type="entry name" value="MenG_UbiE_methyltr"/>
    <property type="match status" value="1"/>
</dbReference>
<dbReference type="UniPathway" id="UPA00079">
    <property type="reaction ID" value="UER00169"/>
</dbReference>
<dbReference type="GO" id="GO:0009234">
    <property type="term" value="P:menaquinone biosynthetic process"/>
    <property type="evidence" value="ECO:0007669"/>
    <property type="project" value="UniProtKB-UniRule"/>
</dbReference>
<dbReference type="NCBIfam" id="NF001244">
    <property type="entry name" value="PRK00216.1-5"/>
    <property type="match status" value="1"/>
</dbReference>
<sequence length="238" mass="27218">MNQSKEKRVHEVFESISTRYDRMNAIISFQLHVSWRKDTMKRMKVKKGAAALDLCCGTADWTRQLAEAAGAEGEVKGLDFSKNMLQIGEEKTADLPQVELIHGNAMELPFEDNYFDYVTIGFGLRNVPDYLTVLKEMKRVVKNDGLVVCLETSQPTLPVFKQFYWLYFTYVMPVFGKLFAGSYEQYSWLQESTKEFPDKVKLKQLFLEAGFKTVEIKSYSAGAAASHFASKEEGRKLI</sequence>
<dbReference type="GO" id="GO:0043770">
    <property type="term" value="F:demethylmenaquinone methyltransferase activity"/>
    <property type="evidence" value="ECO:0007669"/>
    <property type="project" value="UniProtKB-UniRule"/>
</dbReference>
<proteinExistence type="inferred from homology"/>
<evidence type="ECO:0000256" key="6">
    <source>
        <dbReference type="HAMAP-Rule" id="MF_01813"/>
    </source>
</evidence>
<dbReference type="FunFam" id="3.40.50.150:FF:000086">
    <property type="entry name" value="Demethylmenaquinone methyltransferase"/>
    <property type="match status" value="1"/>
</dbReference>
<dbReference type="InterPro" id="IPR023576">
    <property type="entry name" value="UbiE/COQ5_MeTrFase_CS"/>
</dbReference>
<evidence type="ECO:0000313" key="8">
    <source>
        <dbReference type="Proteomes" id="UP000198778"/>
    </source>
</evidence>
<dbReference type="PROSITE" id="PS01183">
    <property type="entry name" value="UBIE_1"/>
    <property type="match status" value="1"/>
</dbReference>
<dbReference type="RefSeq" id="WP_090840488.1">
    <property type="nucleotide sequence ID" value="NZ_FNIL01000001.1"/>
</dbReference>
<dbReference type="NCBIfam" id="NF001243">
    <property type="entry name" value="PRK00216.1-4"/>
    <property type="match status" value="1"/>
</dbReference>
<protein>
    <recommendedName>
        <fullName evidence="6">Demethylmenaquinone methyltransferase</fullName>
        <ecNumber evidence="6">2.1.1.163</ecNumber>
    </recommendedName>
</protein>
<comment type="catalytic activity">
    <reaction evidence="6">
        <text>a 2-demethylmenaquinol + S-adenosyl-L-methionine = a menaquinol + S-adenosyl-L-homocysteine + H(+)</text>
        <dbReference type="Rhea" id="RHEA:42640"/>
        <dbReference type="Rhea" id="RHEA-COMP:9539"/>
        <dbReference type="Rhea" id="RHEA-COMP:9563"/>
        <dbReference type="ChEBI" id="CHEBI:15378"/>
        <dbReference type="ChEBI" id="CHEBI:18151"/>
        <dbReference type="ChEBI" id="CHEBI:55437"/>
        <dbReference type="ChEBI" id="CHEBI:57856"/>
        <dbReference type="ChEBI" id="CHEBI:59789"/>
        <dbReference type="EC" id="2.1.1.163"/>
    </reaction>
</comment>
<dbReference type="EMBL" id="FNIL01000001">
    <property type="protein sequence ID" value="SDN37508.1"/>
    <property type="molecule type" value="Genomic_DNA"/>
</dbReference>
<dbReference type="AlphaFoldDB" id="A0A1H0AVJ2"/>
<comment type="similarity">
    <text evidence="6">Belongs to the class I-like SAM-binding methyltransferase superfamily. MenG/UbiE family.</text>
</comment>
<dbReference type="Proteomes" id="UP000198778">
    <property type="component" value="Unassembled WGS sequence"/>
</dbReference>
<organism evidence="7 8">
    <name type="scientific">Alkalicoccus daliensis</name>
    <dbReference type="NCBI Taxonomy" id="745820"/>
    <lineage>
        <taxon>Bacteria</taxon>
        <taxon>Bacillati</taxon>
        <taxon>Bacillota</taxon>
        <taxon>Bacilli</taxon>
        <taxon>Bacillales</taxon>
        <taxon>Bacillaceae</taxon>
        <taxon>Alkalicoccus</taxon>
    </lineage>
</organism>
<evidence type="ECO:0000256" key="2">
    <source>
        <dbReference type="ARBA" id="ARBA00022603"/>
    </source>
</evidence>
<evidence type="ECO:0000256" key="4">
    <source>
        <dbReference type="ARBA" id="ARBA00022691"/>
    </source>
</evidence>
<keyword evidence="4 6" id="KW-0949">S-adenosyl-L-methionine</keyword>
<dbReference type="InterPro" id="IPR029063">
    <property type="entry name" value="SAM-dependent_MTases_sf"/>
</dbReference>
<reference evidence="8" key="1">
    <citation type="submission" date="2016-10" db="EMBL/GenBank/DDBJ databases">
        <authorList>
            <person name="Varghese N."/>
            <person name="Submissions S."/>
        </authorList>
    </citation>
    <scope>NUCLEOTIDE SEQUENCE [LARGE SCALE GENOMIC DNA]</scope>
    <source>
        <strain evidence="8">CGMCC 1.10369</strain>
    </source>
</reference>
<dbReference type="NCBIfam" id="TIGR01934">
    <property type="entry name" value="MenG_MenH_UbiE"/>
    <property type="match status" value="1"/>
</dbReference>
<dbReference type="PANTHER" id="PTHR43591">
    <property type="entry name" value="METHYLTRANSFERASE"/>
    <property type="match status" value="1"/>
</dbReference>
<dbReference type="PROSITE" id="PS51608">
    <property type="entry name" value="SAM_MT_UBIE"/>
    <property type="match status" value="1"/>
</dbReference>
<feature type="binding site" evidence="6">
    <location>
        <begin position="104"/>
        <end position="105"/>
    </location>
    <ligand>
        <name>S-adenosyl-L-methionine</name>
        <dbReference type="ChEBI" id="CHEBI:59789"/>
    </ligand>
</feature>
<dbReference type="InterPro" id="IPR004033">
    <property type="entry name" value="UbiE/COQ5_MeTrFase"/>
</dbReference>
<keyword evidence="3 6" id="KW-0808">Transferase</keyword>
<dbReference type="OrthoDB" id="9808140at2"/>
<dbReference type="Gene3D" id="3.40.50.150">
    <property type="entry name" value="Vaccinia Virus protein VP39"/>
    <property type="match status" value="1"/>
</dbReference>
<dbReference type="STRING" id="745820.SAMN04488053_101638"/>
<dbReference type="SUPFAM" id="SSF53335">
    <property type="entry name" value="S-adenosyl-L-methionine-dependent methyltransferases"/>
    <property type="match status" value="1"/>
</dbReference>
<comment type="function">
    <text evidence="5 6">Methyltransferase required for the conversion of demethylmenaquinol (DMKH2) to menaquinol (MKH2).</text>
</comment>
<keyword evidence="8" id="KW-1185">Reference proteome</keyword>
<comment type="pathway">
    <text evidence="6">Quinol/quinone metabolism; menaquinone biosynthesis; menaquinol from 1,4-dihydroxy-2-naphthoate: step 2/2.</text>
</comment>
<dbReference type="GO" id="GO:0032259">
    <property type="term" value="P:methylation"/>
    <property type="evidence" value="ECO:0007669"/>
    <property type="project" value="UniProtKB-KW"/>
</dbReference>
<feature type="binding site" evidence="6">
    <location>
        <position position="58"/>
    </location>
    <ligand>
        <name>S-adenosyl-L-methionine</name>
        <dbReference type="ChEBI" id="CHEBI:59789"/>
    </ligand>
</feature>
<dbReference type="CDD" id="cd02440">
    <property type="entry name" value="AdoMet_MTases"/>
    <property type="match status" value="1"/>
</dbReference>